<dbReference type="Pfam" id="PF08284">
    <property type="entry name" value="RVP_2"/>
    <property type="match status" value="1"/>
</dbReference>
<name>A0A5N6P1F4_9ASTR</name>
<evidence type="ECO:0000313" key="1">
    <source>
        <dbReference type="EMBL" id="KAD5802962.1"/>
    </source>
</evidence>
<dbReference type="Gene3D" id="2.40.70.10">
    <property type="entry name" value="Acid Proteases"/>
    <property type="match status" value="1"/>
</dbReference>
<dbReference type="EMBL" id="SZYD01000007">
    <property type="protein sequence ID" value="KAD5802962.1"/>
    <property type="molecule type" value="Genomic_DNA"/>
</dbReference>
<reference evidence="1 2" key="1">
    <citation type="submission" date="2019-05" db="EMBL/GenBank/DDBJ databases">
        <title>Mikania micrantha, genome provides insights into the molecular mechanism of rapid growth.</title>
        <authorList>
            <person name="Liu B."/>
        </authorList>
    </citation>
    <scope>NUCLEOTIDE SEQUENCE [LARGE SCALE GENOMIC DNA]</scope>
    <source>
        <strain evidence="1">NLD-2019</strain>
        <tissue evidence="1">Leaf</tissue>
    </source>
</reference>
<dbReference type="AlphaFoldDB" id="A0A5N6P1F4"/>
<keyword evidence="2" id="KW-1185">Reference proteome</keyword>
<proteinExistence type="predicted"/>
<evidence type="ECO:0000313" key="2">
    <source>
        <dbReference type="Proteomes" id="UP000326396"/>
    </source>
</evidence>
<comment type="caution">
    <text evidence="1">The sequence shown here is derived from an EMBL/GenBank/DDBJ whole genome shotgun (WGS) entry which is preliminary data.</text>
</comment>
<dbReference type="CDD" id="cd00303">
    <property type="entry name" value="retropepsin_like"/>
    <property type="match status" value="1"/>
</dbReference>
<organism evidence="1 2">
    <name type="scientific">Mikania micrantha</name>
    <name type="common">bitter vine</name>
    <dbReference type="NCBI Taxonomy" id="192012"/>
    <lineage>
        <taxon>Eukaryota</taxon>
        <taxon>Viridiplantae</taxon>
        <taxon>Streptophyta</taxon>
        <taxon>Embryophyta</taxon>
        <taxon>Tracheophyta</taxon>
        <taxon>Spermatophyta</taxon>
        <taxon>Magnoliopsida</taxon>
        <taxon>eudicotyledons</taxon>
        <taxon>Gunneridae</taxon>
        <taxon>Pentapetalae</taxon>
        <taxon>asterids</taxon>
        <taxon>campanulids</taxon>
        <taxon>Asterales</taxon>
        <taxon>Asteraceae</taxon>
        <taxon>Asteroideae</taxon>
        <taxon>Heliantheae alliance</taxon>
        <taxon>Eupatorieae</taxon>
        <taxon>Mikania</taxon>
    </lineage>
</organism>
<sequence length="209" mass="23149">MFTIYYGHSDTKDGLPALGQSEPQPSQFPGAHDTGFIPFLKIKGLCLRCGQAHKCPEGKLQVLLMGDDEYEYEEGEHFLLDTEDSPAMVDALLKSTCMPLEFIDLLAETGGAKTLRFNGALQGIPVNMLVDSGVTHNFILRRLVLALGLPFTKFSGICIKLRDGRSIVTERRLQLPNYIGSCTFLIDTLVFDIGSLDLILCMVWRQSFG</sequence>
<dbReference type="InterPro" id="IPR021109">
    <property type="entry name" value="Peptidase_aspartic_dom_sf"/>
</dbReference>
<accession>A0A5N6P1F4</accession>
<dbReference type="Proteomes" id="UP000326396">
    <property type="component" value="Linkage Group LG15"/>
</dbReference>
<protein>
    <submittedName>
        <fullName evidence="1">Uncharacterized protein</fullName>
    </submittedName>
</protein>
<dbReference type="OrthoDB" id="1934862at2759"/>
<gene>
    <name evidence="1" type="ORF">E3N88_14322</name>
</gene>